<evidence type="ECO:0000313" key="1">
    <source>
        <dbReference type="EMBL" id="PVH31278.1"/>
    </source>
</evidence>
<dbReference type="Proteomes" id="UP000243499">
    <property type="component" value="Chromosome 9"/>
</dbReference>
<dbReference type="AlphaFoldDB" id="A0A2T8I0S2"/>
<dbReference type="Gramene" id="PVH31278">
    <property type="protein sequence ID" value="PVH31278"/>
    <property type="gene ID" value="PAHAL_9G102800"/>
</dbReference>
<organism evidence="1">
    <name type="scientific">Panicum hallii</name>
    <dbReference type="NCBI Taxonomy" id="206008"/>
    <lineage>
        <taxon>Eukaryota</taxon>
        <taxon>Viridiplantae</taxon>
        <taxon>Streptophyta</taxon>
        <taxon>Embryophyta</taxon>
        <taxon>Tracheophyta</taxon>
        <taxon>Spermatophyta</taxon>
        <taxon>Magnoliopsida</taxon>
        <taxon>Liliopsida</taxon>
        <taxon>Poales</taxon>
        <taxon>Poaceae</taxon>
        <taxon>PACMAD clade</taxon>
        <taxon>Panicoideae</taxon>
        <taxon>Panicodae</taxon>
        <taxon>Paniceae</taxon>
        <taxon>Panicinae</taxon>
        <taxon>Panicum</taxon>
        <taxon>Panicum sect. Panicum</taxon>
    </lineage>
</organism>
<reference evidence="1" key="1">
    <citation type="submission" date="2018-04" db="EMBL/GenBank/DDBJ databases">
        <title>WGS assembly of Panicum hallii.</title>
        <authorList>
            <person name="Lovell J."/>
            <person name="Jenkins J."/>
            <person name="Lowry D."/>
            <person name="Mamidi S."/>
            <person name="Sreedasyam A."/>
            <person name="Weng X."/>
            <person name="Barry K."/>
            <person name="Bonette J."/>
            <person name="Campitelli B."/>
            <person name="Daum C."/>
            <person name="Gordon S."/>
            <person name="Gould B."/>
            <person name="Lipzen A."/>
            <person name="Macqueen A."/>
            <person name="Palacio-Mejia J."/>
            <person name="Plott C."/>
            <person name="Shakirov E."/>
            <person name="Shu S."/>
            <person name="Yoshinaga Y."/>
            <person name="Zane M."/>
            <person name="Rokhsar D."/>
            <person name="Grimwood J."/>
            <person name="Schmutz J."/>
            <person name="Juenger T."/>
        </authorList>
    </citation>
    <scope>NUCLEOTIDE SEQUENCE [LARGE SCALE GENOMIC DNA]</scope>
    <source>
        <strain evidence="1">FIL2</strain>
    </source>
</reference>
<protein>
    <submittedName>
        <fullName evidence="1">Uncharacterized protein</fullName>
    </submittedName>
</protein>
<proteinExistence type="predicted"/>
<name>A0A2T8I0S2_9POAL</name>
<accession>A0A2T8I0S2</accession>
<gene>
    <name evidence="1" type="ORF">PAHAL_9G102800</name>
</gene>
<dbReference type="EMBL" id="CM008054">
    <property type="protein sequence ID" value="PVH31278.1"/>
    <property type="molecule type" value="Genomic_DNA"/>
</dbReference>
<sequence>MTRRVIWDRNRAWILRGKRGSKQWYLRQSSCWERGWSLVGCEDGRGCVVPARKPTESPRYCVNKLRRRPGSGTLERNGVFRLWMARRAGMTAAAAGGVGRVGRRRPEPGGYL</sequence>